<evidence type="ECO:0000313" key="1">
    <source>
        <dbReference type="EMBL" id="KAF2470785.1"/>
    </source>
</evidence>
<comment type="caution">
    <text evidence="1">The sequence shown here is derived from an EMBL/GenBank/DDBJ whole genome shotgun (WGS) entry which is preliminary data.</text>
</comment>
<keyword evidence="2" id="KW-1185">Reference proteome</keyword>
<organism evidence="1 2">
    <name type="scientific">Lindgomyces ingoldianus</name>
    <dbReference type="NCBI Taxonomy" id="673940"/>
    <lineage>
        <taxon>Eukaryota</taxon>
        <taxon>Fungi</taxon>
        <taxon>Dikarya</taxon>
        <taxon>Ascomycota</taxon>
        <taxon>Pezizomycotina</taxon>
        <taxon>Dothideomycetes</taxon>
        <taxon>Pleosporomycetidae</taxon>
        <taxon>Pleosporales</taxon>
        <taxon>Lindgomycetaceae</taxon>
        <taxon>Lindgomyces</taxon>
    </lineage>
</organism>
<dbReference type="EMBL" id="MU003507">
    <property type="protein sequence ID" value="KAF2470785.1"/>
    <property type="molecule type" value="Genomic_DNA"/>
</dbReference>
<evidence type="ECO:0000313" key="2">
    <source>
        <dbReference type="Proteomes" id="UP000799755"/>
    </source>
</evidence>
<sequence length="121" mass="13360">MSASTPEKQGRALLSNEQPSTSSSAQSNPQLQTQQPDWRSPTGNVSDNPNAIPNWPAKYQVGDAVWVYREGDGWVQAKISSVQSSGASWGYHLKDKNGRAVWLDRPTLFRENELSVDEGDD</sequence>
<dbReference type="Proteomes" id="UP000799755">
    <property type="component" value="Unassembled WGS sequence"/>
</dbReference>
<name>A0ACB6QW97_9PLEO</name>
<accession>A0ACB6QW97</accession>
<reference evidence="1" key="1">
    <citation type="journal article" date="2020" name="Stud. Mycol.">
        <title>101 Dothideomycetes genomes: a test case for predicting lifestyles and emergence of pathogens.</title>
        <authorList>
            <person name="Haridas S."/>
            <person name="Albert R."/>
            <person name="Binder M."/>
            <person name="Bloem J."/>
            <person name="Labutti K."/>
            <person name="Salamov A."/>
            <person name="Andreopoulos B."/>
            <person name="Baker S."/>
            <person name="Barry K."/>
            <person name="Bills G."/>
            <person name="Bluhm B."/>
            <person name="Cannon C."/>
            <person name="Castanera R."/>
            <person name="Culley D."/>
            <person name="Daum C."/>
            <person name="Ezra D."/>
            <person name="Gonzalez J."/>
            <person name="Henrissat B."/>
            <person name="Kuo A."/>
            <person name="Liang C."/>
            <person name="Lipzen A."/>
            <person name="Lutzoni F."/>
            <person name="Magnuson J."/>
            <person name="Mondo S."/>
            <person name="Nolan M."/>
            <person name="Ohm R."/>
            <person name="Pangilinan J."/>
            <person name="Park H.-J."/>
            <person name="Ramirez L."/>
            <person name="Alfaro M."/>
            <person name="Sun H."/>
            <person name="Tritt A."/>
            <person name="Yoshinaga Y."/>
            <person name="Zwiers L.-H."/>
            <person name="Turgeon B."/>
            <person name="Goodwin S."/>
            <person name="Spatafora J."/>
            <person name="Crous P."/>
            <person name="Grigoriev I."/>
        </authorList>
    </citation>
    <scope>NUCLEOTIDE SEQUENCE</scope>
    <source>
        <strain evidence="1">ATCC 200398</strain>
    </source>
</reference>
<protein>
    <submittedName>
        <fullName evidence="1">Uncharacterized protein</fullName>
    </submittedName>
</protein>
<gene>
    <name evidence="1" type="ORF">BDR25DRAFT_303769</name>
</gene>
<proteinExistence type="predicted"/>